<organism evidence="2 3">
    <name type="scientific">Staurois parvus</name>
    <dbReference type="NCBI Taxonomy" id="386267"/>
    <lineage>
        <taxon>Eukaryota</taxon>
        <taxon>Metazoa</taxon>
        <taxon>Chordata</taxon>
        <taxon>Craniata</taxon>
        <taxon>Vertebrata</taxon>
        <taxon>Euteleostomi</taxon>
        <taxon>Amphibia</taxon>
        <taxon>Batrachia</taxon>
        <taxon>Anura</taxon>
        <taxon>Neobatrachia</taxon>
        <taxon>Ranoidea</taxon>
        <taxon>Ranidae</taxon>
        <taxon>Staurois</taxon>
    </lineage>
</organism>
<feature type="compositionally biased region" description="Basic and acidic residues" evidence="1">
    <location>
        <begin position="48"/>
        <end position="110"/>
    </location>
</feature>
<evidence type="ECO:0000313" key="3">
    <source>
        <dbReference type="Proteomes" id="UP001162483"/>
    </source>
</evidence>
<dbReference type="Proteomes" id="UP001162483">
    <property type="component" value="Unassembled WGS sequence"/>
</dbReference>
<feature type="compositionally biased region" description="Low complexity" evidence="1">
    <location>
        <begin position="431"/>
        <end position="443"/>
    </location>
</feature>
<dbReference type="Gene3D" id="6.10.250.3180">
    <property type="match status" value="1"/>
</dbReference>
<feature type="region of interest" description="Disordered" evidence="1">
    <location>
        <begin position="408"/>
        <end position="477"/>
    </location>
</feature>
<comment type="caution">
    <text evidence="2">The sequence shown here is derived from an EMBL/GenBank/DDBJ whole genome shotgun (WGS) entry which is preliminary data.</text>
</comment>
<evidence type="ECO:0008006" key="4">
    <source>
        <dbReference type="Google" id="ProtNLM"/>
    </source>
</evidence>
<proteinExistence type="predicted"/>
<dbReference type="InterPro" id="IPR010684">
    <property type="entry name" value="RNA_pol_II_trans_fac_SIII_A"/>
</dbReference>
<name>A0ABN9HR24_9NEOB</name>
<feature type="region of interest" description="Disordered" evidence="1">
    <location>
        <begin position="179"/>
        <end position="198"/>
    </location>
</feature>
<feature type="compositionally biased region" description="Basic residues" evidence="1">
    <location>
        <begin position="468"/>
        <end position="477"/>
    </location>
</feature>
<gene>
    <name evidence="2" type="ORF">SPARVUS_LOCUS16291228</name>
</gene>
<dbReference type="InterPro" id="IPR051870">
    <property type="entry name" value="Elongin-A_domain"/>
</dbReference>
<keyword evidence="3" id="KW-1185">Reference proteome</keyword>
<dbReference type="EMBL" id="CATNWA010021373">
    <property type="protein sequence ID" value="CAI9622441.1"/>
    <property type="molecule type" value="Genomic_DNA"/>
</dbReference>
<dbReference type="PANTHER" id="PTHR15141:SF49">
    <property type="entry name" value="TFIIS N-TERMINAL DOMAIN-CONTAINING PROTEIN"/>
    <property type="match status" value="1"/>
</dbReference>
<protein>
    <recommendedName>
        <fullName evidence="4">Elongin-A</fullName>
    </recommendedName>
</protein>
<evidence type="ECO:0000256" key="1">
    <source>
        <dbReference type="SAM" id="MobiDB-lite"/>
    </source>
</evidence>
<feature type="region of interest" description="Disordered" evidence="1">
    <location>
        <begin position="48"/>
        <end position="115"/>
    </location>
</feature>
<accession>A0ABN9HR24</accession>
<dbReference type="Pfam" id="PF06881">
    <property type="entry name" value="Elongin_A"/>
    <property type="match status" value="1"/>
</dbReference>
<feature type="compositionally biased region" description="Basic and acidic residues" evidence="1">
    <location>
        <begin position="417"/>
        <end position="430"/>
    </location>
</feature>
<dbReference type="PANTHER" id="PTHR15141">
    <property type="entry name" value="TRANSCRIPTION ELONGATION FACTOR B POLYPEPTIDE 3"/>
    <property type="match status" value="1"/>
</dbReference>
<reference evidence="2" key="1">
    <citation type="submission" date="2023-05" db="EMBL/GenBank/DDBJ databases">
        <authorList>
            <person name="Stuckert A."/>
        </authorList>
    </citation>
    <scope>NUCLEOTIDE SEQUENCE</scope>
</reference>
<evidence type="ECO:0000313" key="2">
    <source>
        <dbReference type="EMBL" id="CAI9622441.1"/>
    </source>
</evidence>
<sequence length="477" mass="54656">MKIITGMKSYLNLKLMPTKIHPIKLSNIKVYEKKPELKELKPKKVLQGKECRAEKSYSDFPSKGEKSKSFQFSEKKIEKYSHSSSNEKKKVYTKNEESPSEQSRHNKNDVGHSSFPQSMAKTAEMLSSEEFEAPTMSFESYLSYDQVSTKRKKKSYLTNELPKKVQVCKQYCNMKQSSSEAQKSIKIKEEEQDNETDTKKRCLEDLLSIPLPKLLPDYTMLPSPPHSDESKGNIPEPVAEISPETSGFTGKRFNSKMLVYSGSKTIYLPKMLTLYQQCLRVLQNNIDSIQEVGGVPYEILKPVLERCTPEQLNRIEECNPDFTEDSDHLWKKHCERDFKGHKLLEYESSREMYLRLFSAREEKLKMITQNISSIYSGKPKGRQVKLAYIHGEAKPPRHIRRKQEINGTAGPIVQPHPIEKHKLQKPESKESSISNSNAPASNSQHGGPSQDTKKTVKKIAPMMAKSMRAFKNRVGPR</sequence>